<keyword evidence="1" id="KW-0472">Membrane</keyword>
<comment type="caution">
    <text evidence="2">The sequence shown here is derived from an EMBL/GenBank/DDBJ whole genome shotgun (WGS) entry which is preliminary data.</text>
</comment>
<protein>
    <submittedName>
        <fullName evidence="2">Uncharacterized protein</fullName>
    </submittedName>
</protein>
<dbReference type="InterPro" id="IPR058724">
    <property type="entry name" value="YhzF"/>
</dbReference>
<accession>A0ABS2NF00</accession>
<dbReference type="RefSeq" id="WP_205173653.1">
    <property type="nucleotide sequence ID" value="NZ_JAFBDZ010000003.1"/>
</dbReference>
<evidence type="ECO:0000313" key="2">
    <source>
        <dbReference type="EMBL" id="MBM7586431.1"/>
    </source>
</evidence>
<feature type="transmembrane region" description="Helical" evidence="1">
    <location>
        <begin position="6"/>
        <end position="24"/>
    </location>
</feature>
<proteinExistence type="predicted"/>
<dbReference type="Proteomes" id="UP001646157">
    <property type="component" value="Unassembled WGS sequence"/>
</dbReference>
<gene>
    <name evidence="2" type="ORF">JOC86_002983</name>
</gene>
<sequence>MDGIIFGLFALSIILFFGMAHYLLSLKKTGVYPPKNILKKRAGVLGISGGISLFLAILLLVITH</sequence>
<reference evidence="2 3" key="1">
    <citation type="submission" date="2021-01" db="EMBL/GenBank/DDBJ databases">
        <title>Genomic Encyclopedia of Type Strains, Phase IV (KMG-IV): sequencing the most valuable type-strain genomes for metagenomic binning, comparative biology and taxonomic classification.</title>
        <authorList>
            <person name="Goeker M."/>
        </authorList>
    </citation>
    <scope>NUCLEOTIDE SEQUENCE [LARGE SCALE GENOMIC DNA]</scope>
    <source>
        <strain evidence="2 3">DSM 24834</strain>
    </source>
</reference>
<organism evidence="2 3">
    <name type="scientific">Rossellomorea pakistanensis</name>
    <dbReference type="NCBI Taxonomy" id="992288"/>
    <lineage>
        <taxon>Bacteria</taxon>
        <taxon>Bacillati</taxon>
        <taxon>Bacillota</taxon>
        <taxon>Bacilli</taxon>
        <taxon>Bacillales</taxon>
        <taxon>Bacillaceae</taxon>
        <taxon>Rossellomorea</taxon>
    </lineage>
</organism>
<feature type="transmembrane region" description="Helical" evidence="1">
    <location>
        <begin position="44"/>
        <end position="62"/>
    </location>
</feature>
<dbReference type="EMBL" id="JAFBDZ010000003">
    <property type="protein sequence ID" value="MBM7586431.1"/>
    <property type="molecule type" value="Genomic_DNA"/>
</dbReference>
<keyword evidence="3" id="KW-1185">Reference proteome</keyword>
<name>A0ABS2NF00_9BACI</name>
<keyword evidence="1" id="KW-1133">Transmembrane helix</keyword>
<keyword evidence="1" id="KW-0812">Transmembrane</keyword>
<dbReference type="Pfam" id="PF26302">
    <property type="entry name" value="YhzF"/>
    <property type="match status" value="1"/>
</dbReference>
<evidence type="ECO:0000256" key="1">
    <source>
        <dbReference type="SAM" id="Phobius"/>
    </source>
</evidence>
<evidence type="ECO:0000313" key="3">
    <source>
        <dbReference type="Proteomes" id="UP001646157"/>
    </source>
</evidence>